<dbReference type="OrthoDB" id="9811735at2"/>
<dbReference type="PRINTS" id="PR01071">
    <property type="entry name" value="ACOABIOTINCC"/>
</dbReference>
<comment type="function">
    <text evidence="1 9">This protein is a component of the acetyl coenzyme A carboxylase complex; first, biotin carboxylase catalyzes the carboxylation of the carrier protein and then the transcarboxylase transfers the carboxyl group to form malonyl-CoA.</text>
</comment>
<organism evidence="11 12">
    <name type="scientific">Sandarakinorhabdus cyanobacteriorum</name>
    <dbReference type="NCBI Taxonomy" id="1981098"/>
    <lineage>
        <taxon>Bacteria</taxon>
        <taxon>Pseudomonadati</taxon>
        <taxon>Pseudomonadota</taxon>
        <taxon>Alphaproteobacteria</taxon>
        <taxon>Sphingomonadales</taxon>
        <taxon>Sphingosinicellaceae</taxon>
        <taxon>Sandarakinorhabdus</taxon>
    </lineage>
</organism>
<keyword evidence="12" id="KW-1185">Reference proteome</keyword>
<dbReference type="EMBL" id="NOXT01000115">
    <property type="protein sequence ID" value="OYQ27111.1"/>
    <property type="molecule type" value="Genomic_DNA"/>
</dbReference>
<dbReference type="Proteomes" id="UP000216991">
    <property type="component" value="Unassembled WGS sequence"/>
</dbReference>
<evidence type="ECO:0000256" key="7">
    <source>
        <dbReference type="ARBA" id="ARBA00023160"/>
    </source>
</evidence>
<evidence type="ECO:0000313" key="12">
    <source>
        <dbReference type="Proteomes" id="UP000216991"/>
    </source>
</evidence>
<evidence type="ECO:0000256" key="4">
    <source>
        <dbReference type="ARBA" id="ARBA00022516"/>
    </source>
</evidence>
<name>A0A255YD36_9SPHN</name>
<dbReference type="PANTHER" id="PTHR45266:SF3">
    <property type="entry name" value="OXALOACETATE DECARBOXYLASE ALPHA CHAIN"/>
    <property type="match status" value="1"/>
</dbReference>
<keyword evidence="6 9" id="KW-0443">Lipid metabolism</keyword>
<evidence type="ECO:0000259" key="10">
    <source>
        <dbReference type="PROSITE" id="PS50968"/>
    </source>
</evidence>
<dbReference type="GO" id="GO:0009317">
    <property type="term" value="C:acetyl-CoA carboxylase complex"/>
    <property type="evidence" value="ECO:0007669"/>
    <property type="project" value="InterPro"/>
</dbReference>
<dbReference type="AlphaFoldDB" id="A0A255YD36"/>
<keyword evidence="8 9" id="KW-0092">Biotin</keyword>
<evidence type="ECO:0000313" key="11">
    <source>
        <dbReference type="EMBL" id="OYQ27111.1"/>
    </source>
</evidence>
<evidence type="ECO:0000256" key="6">
    <source>
        <dbReference type="ARBA" id="ARBA00023098"/>
    </source>
</evidence>
<dbReference type="PROSITE" id="PS00188">
    <property type="entry name" value="BIOTIN"/>
    <property type="match status" value="1"/>
</dbReference>
<dbReference type="NCBIfam" id="TIGR00531">
    <property type="entry name" value="BCCP"/>
    <property type="match status" value="1"/>
</dbReference>
<evidence type="ECO:0000256" key="9">
    <source>
        <dbReference type="RuleBase" id="RU364072"/>
    </source>
</evidence>
<feature type="domain" description="Lipoyl-binding" evidence="10">
    <location>
        <begin position="90"/>
        <end position="166"/>
    </location>
</feature>
<dbReference type="Gene3D" id="2.40.50.100">
    <property type="match status" value="1"/>
</dbReference>
<dbReference type="SUPFAM" id="SSF51230">
    <property type="entry name" value="Single hybrid motif"/>
    <property type="match status" value="1"/>
</dbReference>
<keyword evidence="5 9" id="KW-0276">Fatty acid metabolism</keyword>
<dbReference type="FunFam" id="2.40.50.100:FF:000003">
    <property type="entry name" value="Acetyl-CoA carboxylase biotin carboxyl carrier protein"/>
    <property type="match status" value="1"/>
</dbReference>
<dbReference type="GO" id="GO:0003989">
    <property type="term" value="F:acetyl-CoA carboxylase activity"/>
    <property type="evidence" value="ECO:0007669"/>
    <property type="project" value="InterPro"/>
</dbReference>
<dbReference type="InterPro" id="IPR050709">
    <property type="entry name" value="Biotin_Carboxyl_Carrier/Decarb"/>
</dbReference>
<reference evidence="11 12" key="1">
    <citation type="submission" date="2017-07" db="EMBL/GenBank/DDBJ databases">
        <title>Sandarakinorhabdus cyanobacteriorum sp. nov., a novel bacterium isolated from cyanobacterial aggregates in a eutrophic lake.</title>
        <authorList>
            <person name="Cai H."/>
        </authorList>
    </citation>
    <scope>NUCLEOTIDE SEQUENCE [LARGE SCALE GENOMIC DNA]</scope>
    <source>
        <strain evidence="11 12">TH057</strain>
    </source>
</reference>
<comment type="pathway">
    <text evidence="2 9">Lipid metabolism; fatty acid biosynthesis.</text>
</comment>
<evidence type="ECO:0000256" key="8">
    <source>
        <dbReference type="ARBA" id="ARBA00023267"/>
    </source>
</evidence>
<gene>
    <name evidence="11" type="primary">accB</name>
    <name evidence="11" type="ORF">CHU93_11425</name>
</gene>
<protein>
    <recommendedName>
        <fullName evidence="3 9">Biotin carboxyl carrier protein of acetyl-CoA carboxylase</fullName>
    </recommendedName>
</protein>
<evidence type="ECO:0000256" key="1">
    <source>
        <dbReference type="ARBA" id="ARBA00003761"/>
    </source>
</evidence>
<dbReference type="Pfam" id="PF00364">
    <property type="entry name" value="Biotin_lipoyl"/>
    <property type="match status" value="1"/>
</dbReference>
<dbReference type="PROSITE" id="PS50968">
    <property type="entry name" value="BIOTINYL_LIPOYL"/>
    <property type="match status" value="1"/>
</dbReference>
<dbReference type="PANTHER" id="PTHR45266">
    <property type="entry name" value="OXALOACETATE DECARBOXYLASE ALPHA CHAIN"/>
    <property type="match status" value="1"/>
</dbReference>
<dbReference type="InterPro" id="IPR011053">
    <property type="entry name" value="Single_hybrid_motif"/>
</dbReference>
<comment type="caution">
    <text evidence="11">The sequence shown here is derived from an EMBL/GenBank/DDBJ whole genome shotgun (WGS) entry which is preliminary data.</text>
</comment>
<dbReference type="GO" id="GO:0006633">
    <property type="term" value="P:fatty acid biosynthetic process"/>
    <property type="evidence" value="ECO:0007669"/>
    <property type="project" value="UniProtKB-UniPathway"/>
</dbReference>
<evidence type="ECO:0000256" key="5">
    <source>
        <dbReference type="ARBA" id="ARBA00022832"/>
    </source>
</evidence>
<keyword evidence="4 9" id="KW-0444">Lipid biosynthesis</keyword>
<evidence type="ECO:0000256" key="3">
    <source>
        <dbReference type="ARBA" id="ARBA00017562"/>
    </source>
</evidence>
<dbReference type="InterPro" id="IPR000089">
    <property type="entry name" value="Biotin_lipoyl"/>
</dbReference>
<keyword evidence="7 9" id="KW-0275">Fatty acid biosynthesis</keyword>
<dbReference type="CDD" id="cd06850">
    <property type="entry name" value="biotinyl_domain"/>
    <property type="match status" value="1"/>
</dbReference>
<accession>A0A255YD36</accession>
<dbReference type="InterPro" id="IPR001249">
    <property type="entry name" value="AcCoA_biotinCC"/>
</dbReference>
<sequence length="166" mass="16786">MADSKGIVVDTGLVRELAELLDSTNLTEIEVKDGERVIRVARTAAAVTMAAAAPAYAPAPPAGGWPAPPPAAAAPAAAAPAGDGDIKNHPGLVKSPIVGTAYLTPEPGAPPFISEGATVKAGDTLLIIEAMKVMNPIAAPKGGVIKSILVNSEQPVEYDQPLVIIE</sequence>
<proteinExistence type="predicted"/>
<dbReference type="InterPro" id="IPR001882">
    <property type="entry name" value="Biotin_BS"/>
</dbReference>
<dbReference type="RefSeq" id="WP_086116819.1">
    <property type="nucleotide sequence ID" value="NZ_NOXT01000115.1"/>
</dbReference>
<dbReference type="UniPathway" id="UPA00094"/>
<evidence type="ECO:0000256" key="2">
    <source>
        <dbReference type="ARBA" id="ARBA00005194"/>
    </source>
</evidence>